<accession>A0ACC3DXC9</accession>
<dbReference type="EMBL" id="JAWDJW010000272">
    <property type="protein sequence ID" value="KAK3081133.1"/>
    <property type="molecule type" value="Genomic_DNA"/>
</dbReference>
<evidence type="ECO:0000313" key="2">
    <source>
        <dbReference type="Proteomes" id="UP001186974"/>
    </source>
</evidence>
<protein>
    <submittedName>
        <fullName evidence="1">Uncharacterized protein</fullName>
    </submittedName>
</protein>
<evidence type="ECO:0000313" key="1">
    <source>
        <dbReference type="EMBL" id="KAK3081133.1"/>
    </source>
</evidence>
<dbReference type="Proteomes" id="UP001186974">
    <property type="component" value="Unassembled WGS sequence"/>
</dbReference>
<comment type="caution">
    <text evidence="1">The sequence shown here is derived from an EMBL/GenBank/DDBJ whole genome shotgun (WGS) entry which is preliminary data.</text>
</comment>
<keyword evidence="2" id="KW-1185">Reference proteome</keyword>
<organism evidence="1 2">
    <name type="scientific">Coniosporium uncinatum</name>
    <dbReference type="NCBI Taxonomy" id="93489"/>
    <lineage>
        <taxon>Eukaryota</taxon>
        <taxon>Fungi</taxon>
        <taxon>Dikarya</taxon>
        <taxon>Ascomycota</taxon>
        <taxon>Pezizomycotina</taxon>
        <taxon>Dothideomycetes</taxon>
        <taxon>Dothideomycetes incertae sedis</taxon>
        <taxon>Coniosporium</taxon>
    </lineage>
</organism>
<name>A0ACC3DXC9_9PEZI</name>
<gene>
    <name evidence="1" type="ORF">LTS18_009897</name>
</gene>
<sequence length="936" mass="104332">MLHINYSATTHVPGSNTPLQLQSLPEEILQSIFDHLDAPSLSELSLVSPWANDHAISRIWADVELIDCCRSYPKGSPVFQAAAADPGGLPDKIFDENPSEYLDEHDDTPIIRKLIILARNPQIASKVRKLTHRCRVPVPNVFTELPHIILSGRTLSTDPRTHVLLKVAVANMRNVHTLRIIFGHWLLSIGLLHNFLHPSRMPETPLRRLWLEGCSLEGLSPGMVMSSSQLTQLKSLRFRRLRLTLDPSAEGNFAYGRGASKKQLANGAGSYYRTYVNYNRMEAFGDNSKWSHLPADLFVPVSRFDNAIYERLPDVERLLSDLPSYSPYADPVGEYFQNTSSMRQSRRPANFAQSLCMQALESLTSLNLDWVGWIRSDGHVGSQDAVAQMQHDFLSNIASLRFPHLRSFQLRNAISIRATTKLQTEVYLFAPQSQTGPVGFLEFMEAHPNLSNLAWPMDKFYPHWKVDKTTKTRISTTVANLGRTLLGLRIDSDTDGFDRGEPLTDESRDVVSLEARARRHLFVRDFAAEMTKVRTIKIEGGVPRDEKRETIRALYRCPLEKVVLIGISCPLGNLWGGDGEWLAQQDPFLSDNAGALEEEHTEAILAASKTVPLPPDENFHFVPTYNWLPGPPMLHTIATHHASTINELKFCGYYGSPPLGLKTPLSDAMLSSLKYFDNLEAIVLSVWLPTFFDGDYLDDSIIQSWADYQNASSIAGSTADPSSSDLPATAAIASSTTSDEDLAQTLVEYLSADIEPFTSDQLPTAPALAAPSQPPAPEPASTINPDIDMPDAPRNPPDSEVTMSPWLHDLMYPGTDSLPPTLPPILDHYARTDWPAQVTRSYSPRTLAQQVCLMIGPHLSAKAKRRTGGVRVRSSFCLGTLTSDIFDFDIRIGEIVVGKGKDGREVWGDGVLSVRVPREEGERTRRREKLDGREWF</sequence>
<proteinExistence type="predicted"/>
<reference evidence="1" key="1">
    <citation type="submission" date="2024-09" db="EMBL/GenBank/DDBJ databases">
        <title>Black Yeasts Isolated from many extreme environments.</title>
        <authorList>
            <person name="Coleine C."/>
            <person name="Stajich J.E."/>
            <person name="Selbmann L."/>
        </authorList>
    </citation>
    <scope>NUCLEOTIDE SEQUENCE</scope>
    <source>
        <strain evidence="1">CCFEE 5737</strain>
    </source>
</reference>